<feature type="compositionally biased region" description="Low complexity" evidence="2">
    <location>
        <begin position="1"/>
        <end position="41"/>
    </location>
</feature>
<feature type="region of interest" description="Disordered" evidence="2">
    <location>
        <begin position="238"/>
        <end position="357"/>
    </location>
</feature>
<evidence type="ECO:0000256" key="2">
    <source>
        <dbReference type="SAM" id="MobiDB-lite"/>
    </source>
</evidence>
<evidence type="ECO:0000256" key="1">
    <source>
        <dbReference type="SAM" id="Coils"/>
    </source>
</evidence>
<organism evidence="3 4">
    <name type="scientific">Monilinia vaccinii-corymbosi</name>
    <dbReference type="NCBI Taxonomy" id="61207"/>
    <lineage>
        <taxon>Eukaryota</taxon>
        <taxon>Fungi</taxon>
        <taxon>Dikarya</taxon>
        <taxon>Ascomycota</taxon>
        <taxon>Pezizomycotina</taxon>
        <taxon>Leotiomycetes</taxon>
        <taxon>Helotiales</taxon>
        <taxon>Sclerotiniaceae</taxon>
        <taxon>Monilinia</taxon>
    </lineage>
</organism>
<dbReference type="OrthoDB" id="4771937at2759"/>
<keyword evidence="1" id="KW-0175">Coiled coil</keyword>
<dbReference type="EMBL" id="CP063407">
    <property type="protein sequence ID" value="QSZ33284.1"/>
    <property type="molecule type" value="Genomic_DNA"/>
</dbReference>
<reference evidence="3" key="1">
    <citation type="submission" date="2020-10" db="EMBL/GenBank/DDBJ databases">
        <title>Genome Sequence of Monilinia vaccinii-corymbosi Sheds Light on Mummy Berry Disease Infection of Blueberry and Mating Type.</title>
        <authorList>
            <person name="Yow A.G."/>
            <person name="Zhang Y."/>
            <person name="Bansal K."/>
            <person name="Eacker S.M."/>
            <person name="Sullivan S."/>
            <person name="Liachko I."/>
            <person name="Cubeta M.A."/>
            <person name="Rollins J.A."/>
            <person name="Ashrafi H."/>
        </authorList>
    </citation>
    <scope>NUCLEOTIDE SEQUENCE</scope>
    <source>
        <strain evidence="3">RL-1</strain>
    </source>
</reference>
<sequence length="509" mass="53996">MSSTTTAAAAAATPIPAPTNTINPLPATPAEAASGAALESHAQAEDAAKLEEEGARKAEKVDREKEKCISARKDWYASKAHFAAGVHGFREGGKCVGRVVIASPSLVIEKVKDVRGKCVERVDSETSGDSLVVDKEKAAADKKAGNAERVKAKVAELKERLLAIKEGRPFEKAAKANDENAGVVTAPAPATEAAAGVTPAAAPVAAKAAAAPSKQEKKRMTLDQVRKRLHCYCPHFSQEEEDESEVNVEPRIAGRSQGPREAGSGSLRRTRRRGGSSDSVSSVHRSRRRDQPSTVISQDPIVIPGLPSEEHHGTHRRGRGDDSSTGASGSPENGGSWGRSSGTSVGGEPSVQVQQGGLKARVAVVVRGRLRGGDGRARAFRITGKGKGEGEENATSFKSRIIQHFPKQGREKSEKSEKNQTGGGTPFKQPGSLSTLRLRIVLFISKMQDVASDAMGCLAVLIVEFLAWLSDVGDLVTRKAGELGFGGSKDKKMKKKKVRFARRTGLMRL</sequence>
<evidence type="ECO:0000313" key="3">
    <source>
        <dbReference type="EMBL" id="QSZ33284.1"/>
    </source>
</evidence>
<dbReference type="AlphaFoldDB" id="A0A8A3PDY9"/>
<protein>
    <submittedName>
        <fullName evidence="3">Uncharacterized protein</fullName>
    </submittedName>
</protein>
<accession>A0A8A3PDY9</accession>
<name>A0A8A3PDY9_9HELO</name>
<keyword evidence="4" id="KW-1185">Reference proteome</keyword>
<feature type="coiled-coil region" evidence="1">
    <location>
        <begin position="140"/>
        <end position="167"/>
    </location>
</feature>
<gene>
    <name evidence="3" type="ORF">DSL72_002872</name>
</gene>
<feature type="compositionally biased region" description="Polar residues" evidence="2">
    <location>
        <begin position="323"/>
        <end position="343"/>
    </location>
</feature>
<evidence type="ECO:0000313" key="4">
    <source>
        <dbReference type="Proteomes" id="UP000672032"/>
    </source>
</evidence>
<feature type="region of interest" description="Disordered" evidence="2">
    <location>
        <begin position="404"/>
        <end position="430"/>
    </location>
</feature>
<dbReference type="Proteomes" id="UP000672032">
    <property type="component" value="Chromosome 3"/>
</dbReference>
<feature type="compositionally biased region" description="Basic and acidic residues" evidence="2">
    <location>
        <begin position="408"/>
        <end position="418"/>
    </location>
</feature>
<feature type="region of interest" description="Disordered" evidence="2">
    <location>
        <begin position="1"/>
        <end position="64"/>
    </location>
</feature>
<proteinExistence type="predicted"/>
<feature type="compositionally biased region" description="Basic and acidic residues" evidence="2">
    <location>
        <begin position="42"/>
        <end position="64"/>
    </location>
</feature>